<feature type="region of interest" description="Disordered" evidence="1">
    <location>
        <begin position="1"/>
        <end position="31"/>
    </location>
</feature>
<protein>
    <submittedName>
        <fullName evidence="2">Uncharacterized protein</fullName>
    </submittedName>
</protein>
<feature type="region of interest" description="Disordered" evidence="1">
    <location>
        <begin position="172"/>
        <end position="253"/>
    </location>
</feature>
<feature type="compositionally biased region" description="Gly residues" evidence="1">
    <location>
        <begin position="16"/>
        <end position="27"/>
    </location>
</feature>
<feature type="region of interest" description="Disordered" evidence="1">
    <location>
        <begin position="91"/>
        <end position="112"/>
    </location>
</feature>
<feature type="region of interest" description="Disordered" evidence="1">
    <location>
        <begin position="271"/>
        <end position="291"/>
    </location>
</feature>
<dbReference type="EMBL" id="JANPWB010000014">
    <property type="protein sequence ID" value="KAJ1096792.1"/>
    <property type="molecule type" value="Genomic_DNA"/>
</dbReference>
<proteinExistence type="predicted"/>
<dbReference type="Proteomes" id="UP001066276">
    <property type="component" value="Chromosome 10"/>
</dbReference>
<keyword evidence="3" id="KW-1185">Reference proteome</keyword>
<gene>
    <name evidence="2" type="ORF">NDU88_001923</name>
</gene>
<dbReference type="AlphaFoldDB" id="A0AAV7LZF1"/>
<sequence>MQESLGPEWSSNGGEEVLGGQFGGAEGGEAEQRAVKELSHILEWSDESDQGGSEVKEQLVEDDGLIFQVRLPVHTYGGFARGESVSEGVGEVKGSETKRRAQRVGDSHVSDADVGFLQGGQCGSEGDPGELLTGLEPWEEEEVTAGPSTASCTGYRRGSEAVRAKEVVTQYATGPGFAPPSGRVSKGQRPGYVSQRKGLKTALRRPRMPAAQLEDMIKKARFGSGTRDADSDESESGDSLDFDEDSVEEGEIRDEEVRRGDLYVLSLGAGVGGDRERAHDKPERMGRKEDRKTADWIRVDSSRDTLIISSVKGWRLARSRR</sequence>
<evidence type="ECO:0000313" key="2">
    <source>
        <dbReference type="EMBL" id="KAJ1096792.1"/>
    </source>
</evidence>
<comment type="caution">
    <text evidence="2">The sequence shown here is derived from an EMBL/GenBank/DDBJ whole genome shotgun (WGS) entry which is preliminary data.</text>
</comment>
<organism evidence="2 3">
    <name type="scientific">Pleurodeles waltl</name>
    <name type="common">Iberian ribbed newt</name>
    <dbReference type="NCBI Taxonomy" id="8319"/>
    <lineage>
        <taxon>Eukaryota</taxon>
        <taxon>Metazoa</taxon>
        <taxon>Chordata</taxon>
        <taxon>Craniata</taxon>
        <taxon>Vertebrata</taxon>
        <taxon>Euteleostomi</taxon>
        <taxon>Amphibia</taxon>
        <taxon>Batrachia</taxon>
        <taxon>Caudata</taxon>
        <taxon>Salamandroidea</taxon>
        <taxon>Salamandridae</taxon>
        <taxon>Pleurodelinae</taxon>
        <taxon>Pleurodeles</taxon>
    </lineage>
</organism>
<feature type="compositionally biased region" description="Basic and acidic residues" evidence="1">
    <location>
        <begin position="273"/>
        <end position="291"/>
    </location>
</feature>
<evidence type="ECO:0000313" key="3">
    <source>
        <dbReference type="Proteomes" id="UP001066276"/>
    </source>
</evidence>
<feature type="compositionally biased region" description="Basic residues" evidence="1">
    <location>
        <begin position="197"/>
        <end position="207"/>
    </location>
</feature>
<feature type="compositionally biased region" description="Basic and acidic residues" evidence="1">
    <location>
        <begin position="93"/>
        <end position="111"/>
    </location>
</feature>
<name>A0AAV7LZF1_PLEWA</name>
<accession>A0AAV7LZF1</accession>
<evidence type="ECO:0000256" key="1">
    <source>
        <dbReference type="SAM" id="MobiDB-lite"/>
    </source>
</evidence>
<feature type="compositionally biased region" description="Acidic residues" evidence="1">
    <location>
        <begin position="230"/>
        <end position="253"/>
    </location>
</feature>
<reference evidence="2" key="1">
    <citation type="journal article" date="2022" name="bioRxiv">
        <title>Sequencing and chromosome-scale assembly of the giantPleurodeles waltlgenome.</title>
        <authorList>
            <person name="Brown T."/>
            <person name="Elewa A."/>
            <person name="Iarovenko S."/>
            <person name="Subramanian E."/>
            <person name="Araus A.J."/>
            <person name="Petzold A."/>
            <person name="Susuki M."/>
            <person name="Suzuki K.-i.T."/>
            <person name="Hayashi T."/>
            <person name="Toyoda A."/>
            <person name="Oliveira C."/>
            <person name="Osipova E."/>
            <person name="Leigh N.D."/>
            <person name="Simon A."/>
            <person name="Yun M.H."/>
        </authorList>
    </citation>
    <scope>NUCLEOTIDE SEQUENCE</scope>
    <source>
        <strain evidence="2">20211129_DDA</strain>
        <tissue evidence="2">Liver</tissue>
    </source>
</reference>